<reference evidence="1 2" key="1">
    <citation type="journal article" date="2016" name="Sci. Rep.">
        <title>Peltaster fructicola genome reveals evolution from an invasive phytopathogen to an ectophytic parasite.</title>
        <authorList>
            <person name="Xu C."/>
            <person name="Chen H."/>
            <person name="Gleason M.L."/>
            <person name="Xu J.R."/>
            <person name="Liu H."/>
            <person name="Zhang R."/>
            <person name="Sun G."/>
        </authorList>
    </citation>
    <scope>NUCLEOTIDE SEQUENCE [LARGE SCALE GENOMIC DNA]</scope>
    <source>
        <strain evidence="1 2">LNHT1506</strain>
    </source>
</reference>
<organism evidence="1 2">
    <name type="scientific">Peltaster fructicola</name>
    <dbReference type="NCBI Taxonomy" id="286661"/>
    <lineage>
        <taxon>Eukaryota</taxon>
        <taxon>Fungi</taxon>
        <taxon>Dikarya</taxon>
        <taxon>Ascomycota</taxon>
        <taxon>Pezizomycotina</taxon>
        <taxon>Dothideomycetes</taxon>
        <taxon>Dothideomycetes incertae sedis</taxon>
        <taxon>Peltaster</taxon>
    </lineage>
</organism>
<name>A0A6H0XP58_9PEZI</name>
<keyword evidence="2" id="KW-1185">Reference proteome</keyword>
<dbReference type="Proteomes" id="UP000503462">
    <property type="component" value="Chromosome 1"/>
</dbReference>
<dbReference type="AlphaFoldDB" id="A0A6H0XP58"/>
<evidence type="ECO:0000313" key="2">
    <source>
        <dbReference type="Proteomes" id="UP000503462"/>
    </source>
</evidence>
<accession>A0A6H0XP58</accession>
<dbReference type="EMBL" id="CP051139">
    <property type="protein sequence ID" value="QIW96440.1"/>
    <property type="molecule type" value="Genomic_DNA"/>
</dbReference>
<protein>
    <submittedName>
        <fullName evidence="1">Uncharacterized protein</fullName>
    </submittedName>
</protein>
<evidence type="ECO:0000313" key="1">
    <source>
        <dbReference type="EMBL" id="QIW96440.1"/>
    </source>
</evidence>
<sequence length="415" mass="42334">MIHPVPVCLVFSWDKSASRSIQYIRPAAPLPPPPPSCVQLAKLEVDQDLRLRKLNLRAILLAALPLITYTTALAADLQNDLRDVPDESIRAALEKTLAHRYREGVFEHNTNAIDALHNESPELASKVVEVAKQDSTQKLELMKRQSNTTTVTDSNVVVVATTVATTSIILDTTSSTPTTSSTSVAAASTAIVQTSQSQLLVPTVTPTTTSTTSVTPVVVISSASTSVVVPITTTNAQGSVLTTSSTVPAVVVSSTDSRGSVVTTVSPLSSAVVAAQSTTTTAAAAAVGSSNGQGSVTNRITTTDSYGQSITLTNVSPGATISTTDASGRAVVITYTPGGGVATNAVFLTTTLPDGERRTITTYETPGQATSTTAAAATVTSASVTPTLPAGSGTRYQAGGVAAVVGGAIGLLALI</sequence>
<proteinExistence type="predicted"/>
<gene>
    <name evidence="1" type="ORF">AMS68_001958</name>
</gene>
<dbReference type="OrthoDB" id="5427732at2759"/>